<dbReference type="GO" id="GO:0070212">
    <property type="term" value="P:protein poly-ADP-ribosylation"/>
    <property type="evidence" value="ECO:0007669"/>
    <property type="project" value="TreeGrafter"/>
</dbReference>
<dbReference type="PANTHER" id="PTHR10459">
    <property type="entry name" value="DNA LIGASE"/>
    <property type="match status" value="1"/>
</dbReference>
<evidence type="ECO:0000313" key="8">
    <source>
        <dbReference type="Proteomes" id="UP000786811"/>
    </source>
</evidence>
<evidence type="ECO:0000256" key="5">
    <source>
        <dbReference type="RuleBase" id="RU362114"/>
    </source>
</evidence>
<sequence>MEEWELAFLPDERMQKLINNCVALKMEPELVNKAFVYTTEEREYSQIWTKEDVHDNEPIYYYYRIQILKLRKDCREEESSFYFVQNWGAFDTINHRKRSESLPLKQCQQKFMIQSVERSRNYVFARIKENNISKKPLPVSTQNLIINYIFEINFLKKMIDEYTFDIKNTISEFLKINQNIRSAQNSLSGYLEKSTSIADLTQKLEIVRVLLQKQIAGNSQIFCLMNFYYNQLHTTIEPLDRNIERYKTIEKYFYNTQSSVHTFRIKMVDLFVIDRPCDSQRYTQNLENKQLLWHGTSPTNVPYILYEGFKTTKANSTGMFGSGIYFANSVTKSVLYCKTRIHGVLLLCEVALGNTEVLYNSKNFKTDLDLPPGKNSVHGIGINRPNPSETVMIDENVLVPFGQLCKNQGSTTVLQHDEFIVYNPSQIKMRDFTGIYFTNTVSKAANYCSKRSNTRCEQGVLFLCKVALGNMEITLNALPKFVDLPEGVHSVFGKVNIENIYQLSDNIDQQHLRLLIANCVVLQEQKFIYTDHRRNFSVIFIKSSINCKNLFHHYYRVQILEPGFRGREVKKYEVEESWGTFESSDHRRHSEKYDRDTAVSIFQLYTSEFYVNDKFSMIISVVEKKSFLDFALKNLLKDIINYNFIIKVIEEHELVMKDIKEAFLRIRARIHKGSQSVALADEKLAKIMIDEDPALMTKIIKTILDGIDEFYSITNSEIKNEAANFWNAFYKKLGAKIEVLDLSTDFIKIVQKYVKNTHSPRHGNYVLHVLNVYNIHRSDDIGLFMDQIGNKKLLWHGTKTENIASILSEGFKVPHEPTHGRMFGHGIYFSNSVSKAANYCGCNKKNSEGYLLLCEVALGNTMELYEAETDTWMLPLGIHSIVGKGLFSPYSNDTAIVYQDVEVPYGEIVKNVFSPNTTLLHDEFIVFTTSQIRIRHLVAVKFYFKKLKKTD</sequence>
<dbReference type="Pfam" id="PF00644">
    <property type="entry name" value="PARP"/>
    <property type="match status" value="3"/>
</dbReference>
<proteinExistence type="predicted"/>
<evidence type="ECO:0000256" key="1">
    <source>
        <dbReference type="ARBA" id="ARBA00022676"/>
    </source>
</evidence>
<dbReference type="GO" id="GO:1990404">
    <property type="term" value="F:NAD+-protein mono-ADP-ribosyltransferase activity"/>
    <property type="evidence" value="ECO:0007669"/>
    <property type="project" value="TreeGrafter"/>
</dbReference>
<evidence type="ECO:0000259" key="6">
    <source>
        <dbReference type="PROSITE" id="PS51059"/>
    </source>
</evidence>
<dbReference type="AlphaFoldDB" id="A0A8J2H9L1"/>
<dbReference type="PANTHER" id="PTHR10459:SF60">
    <property type="entry name" value="POLY [ADP-RIBOSE] POLYMERASE 2"/>
    <property type="match status" value="1"/>
</dbReference>
<feature type="domain" description="PARP catalytic" evidence="6">
    <location>
        <begin position="723"/>
        <end position="949"/>
    </location>
</feature>
<accession>A0A8J2H9L1</accession>
<evidence type="ECO:0000313" key="7">
    <source>
        <dbReference type="EMBL" id="CAG5084430.1"/>
    </source>
</evidence>
<dbReference type="PROSITE" id="PS51059">
    <property type="entry name" value="PARP_CATALYTIC"/>
    <property type="match status" value="2"/>
</dbReference>
<keyword evidence="8" id="KW-1185">Reference proteome</keyword>
<evidence type="ECO:0000256" key="3">
    <source>
        <dbReference type="ARBA" id="ARBA00023027"/>
    </source>
</evidence>
<dbReference type="InterPro" id="IPR050800">
    <property type="entry name" value="ARTD/PARP"/>
</dbReference>
<dbReference type="SUPFAM" id="SSF56399">
    <property type="entry name" value="ADP-ribosylation"/>
    <property type="match status" value="3"/>
</dbReference>
<dbReference type="Gene3D" id="3.90.228.10">
    <property type="match status" value="3"/>
</dbReference>
<dbReference type="OrthoDB" id="429950at2759"/>
<reference evidence="7" key="1">
    <citation type="submission" date="2021-04" db="EMBL/GenBank/DDBJ databases">
        <authorList>
            <person name="Chebbi M.A.C M."/>
        </authorList>
    </citation>
    <scope>NUCLEOTIDE SEQUENCE</scope>
</reference>
<dbReference type="GO" id="GO:0003950">
    <property type="term" value="F:NAD+ poly-ADP-ribosyltransferase activity"/>
    <property type="evidence" value="ECO:0007669"/>
    <property type="project" value="UniProtKB-UniRule"/>
</dbReference>
<feature type="domain" description="PARP catalytic" evidence="6">
    <location>
        <begin position="223"/>
        <end position="445"/>
    </location>
</feature>
<comment type="catalytic activity">
    <reaction evidence="4">
        <text>NAD(+) + (ADP-D-ribosyl)n-acceptor = nicotinamide + (ADP-D-ribosyl)n+1-acceptor + H(+).</text>
        <dbReference type="EC" id="2.4.2.30"/>
    </reaction>
</comment>
<gene>
    <name evidence="7" type="ORF">HICCMSTLAB_LOCUS4102</name>
</gene>
<dbReference type="GO" id="GO:0005730">
    <property type="term" value="C:nucleolus"/>
    <property type="evidence" value="ECO:0007669"/>
    <property type="project" value="TreeGrafter"/>
</dbReference>
<protein>
    <recommendedName>
        <fullName evidence="5">Poly [ADP-ribose] polymerase</fullName>
        <shortName evidence="5">PARP</shortName>
        <ecNumber evidence="5">2.4.2.-</ecNumber>
    </recommendedName>
</protein>
<keyword evidence="1 5" id="KW-0328">Glycosyltransferase</keyword>
<keyword evidence="2 5" id="KW-0808">Transferase</keyword>
<dbReference type="EC" id="2.4.2.-" evidence="5"/>
<organism evidence="7 8">
    <name type="scientific">Cotesia congregata</name>
    <name type="common">Parasitoid wasp</name>
    <name type="synonym">Apanteles congregatus</name>
    <dbReference type="NCBI Taxonomy" id="51543"/>
    <lineage>
        <taxon>Eukaryota</taxon>
        <taxon>Metazoa</taxon>
        <taxon>Ecdysozoa</taxon>
        <taxon>Arthropoda</taxon>
        <taxon>Hexapoda</taxon>
        <taxon>Insecta</taxon>
        <taxon>Pterygota</taxon>
        <taxon>Neoptera</taxon>
        <taxon>Endopterygota</taxon>
        <taxon>Hymenoptera</taxon>
        <taxon>Apocrita</taxon>
        <taxon>Ichneumonoidea</taxon>
        <taxon>Braconidae</taxon>
        <taxon>Microgastrinae</taxon>
        <taxon>Cotesia</taxon>
    </lineage>
</organism>
<dbReference type="Proteomes" id="UP000786811">
    <property type="component" value="Unassembled WGS sequence"/>
</dbReference>
<keyword evidence="3 5" id="KW-0520">NAD</keyword>
<evidence type="ECO:0000256" key="4">
    <source>
        <dbReference type="ARBA" id="ARBA00033987"/>
    </source>
</evidence>
<comment type="caution">
    <text evidence="7">The sequence shown here is derived from an EMBL/GenBank/DDBJ whole genome shotgun (WGS) entry which is preliminary data.</text>
</comment>
<evidence type="ECO:0000256" key="2">
    <source>
        <dbReference type="ARBA" id="ARBA00022679"/>
    </source>
</evidence>
<dbReference type="InterPro" id="IPR012317">
    <property type="entry name" value="Poly(ADP-ribose)pol_cat_dom"/>
</dbReference>
<dbReference type="GO" id="GO:0006302">
    <property type="term" value="P:double-strand break repair"/>
    <property type="evidence" value="ECO:0007669"/>
    <property type="project" value="TreeGrafter"/>
</dbReference>
<name>A0A8J2H9L1_COTCN</name>
<dbReference type="EMBL" id="CAJNRD030001118">
    <property type="protein sequence ID" value="CAG5084430.1"/>
    <property type="molecule type" value="Genomic_DNA"/>
</dbReference>